<protein>
    <recommendedName>
        <fullName evidence="4">C2H2-type domain-containing protein</fullName>
    </recommendedName>
</protein>
<keyword evidence="3" id="KW-1133">Transmembrane helix</keyword>
<sequence>MPPVPPGPLRPAAPPPTPLSQSTRRCAVPFSKRIRTWFSDHGIAVTGWAVAFVSMTVAIVSLVPGFNGQDLSKKALELAEWTALKDYMEQCKEILEAGVASPDCEDAVAMSLPPPPHVKVHSPHPFQRLTSRALAKVTLPAAELDFVLSHMMIVIVIVLSLSLILLLVSVFFFASFESNREMLHLRSLVQQQDRESSIEALDMTLIPSSGLITTVASIGAPRLSSDNITLFQPCIVQNAGPKRGIELLQSIFSAHLCPDLSAEELRLADYKSGLRFGDNGPARDVLPSPVPGDRKRVSGSLSLQSRFKDISNDTAQTSSLHSTSQDAQLRYRTKRIKQADYQVPRFACPYHKRDPDKYGSRRVCSGPGFTETSRLKEHIFRNHQLHACNRCGDTFPNETRLREHHRRDTPCVTRDNASLDPDPILGFNKLQEAELRRRRPVGELRLSGEERWNQMYRILFKIDSTTPLPSPYYDGTVKPPSTSAVRFPRDKEKLETEVGFFQSQAVDSMCFDISDYIFGPVFEEEWERGFEIDEASHEKTT</sequence>
<comment type="caution">
    <text evidence="5">The sequence shown here is derived from an EMBL/GenBank/DDBJ whole genome shotgun (WGS) entry which is preliminary data.</text>
</comment>
<keyword evidence="3" id="KW-0812">Transmembrane</keyword>
<evidence type="ECO:0000313" key="5">
    <source>
        <dbReference type="EMBL" id="KAH7317054.1"/>
    </source>
</evidence>
<dbReference type="PROSITE" id="PS50157">
    <property type="entry name" value="ZINC_FINGER_C2H2_2"/>
    <property type="match status" value="1"/>
</dbReference>
<dbReference type="InterPro" id="IPR013087">
    <property type="entry name" value="Znf_C2H2_type"/>
</dbReference>
<feature type="transmembrane region" description="Helical" evidence="3">
    <location>
        <begin position="151"/>
        <end position="176"/>
    </location>
</feature>
<feature type="region of interest" description="Disordered" evidence="2">
    <location>
        <begin position="1"/>
        <end position="24"/>
    </location>
</feature>
<keyword evidence="1" id="KW-0479">Metal-binding</keyword>
<evidence type="ECO:0000256" key="3">
    <source>
        <dbReference type="SAM" id="Phobius"/>
    </source>
</evidence>
<feature type="domain" description="C2H2-type" evidence="4">
    <location>
        <begin position="386"/>
        <end position="409"/>
    </location>
</feature>
<dbReference type="AlphaFoldDB" id="A0A8K0WQ22"/>
<dbReference type="PANTHER" id="PTHR38166:SF1">
    <property type="entry name" value="C2H2-TYPE DOMAIN-CONTAINING PROTEIN"/>
    <property type="match status" value="1"/>
</dbReference>
<keyword evidence="1" id="KW-0862">Zinc</keyword>
<accession>A0A8K0WQ22</accession>
<name>A0A8K0WQ22_9HYPO</name>
<dbReference type="EMBL" id="JAGPNK010000008">
    <property type="protein sequence ID" value="KAH7317054.1"/>
    <property type="molecule type" value="Genomic_DNA"/>
</dbReference>
<dbReference type="PANTHER" id="PTHR38166">
    <property type="entry name" value="C2H2-TYPE DOMAIN-CONTAINING PROTEIN-RELATED"/>
    <property type="match status" value="1"/>
</dbReference>
<reference evidence="5" key="1">
    <citation type="journal article" date="2021" name="Nat. Commun.">
        <title>Genetic determinants of endophytism in the Arabidopsis root mycobiome.</title>
        <authorList>
            <person name="Mesny F."/>
            <person name="Miyauchi S."/>
            <person name="Thiergart T."/>
            <person name="Pickel B."/>
            <person name="Atanasova L."/>
            <person name="Karlsson M."/>
            <person name="Huettel B."/>
            <person name="Barry K.W."/>
            <person name="Haridas S."/>
            <person name="Chen C."/>
            <person name="Bauer D."/>
            <person name="Andreopoulos W."/>
            <person name="Pangilinan J."/>
            <person name="LaButti K."/>
            <person name="Riley R."/>
            <person name="Lipzen A."/>
            <person name="Clum A."/>
            <person name="Drula E."/>
            <person name="Henrissat B."/>
            <person name="Kohler A."/>
            <person name="Grigoriev I.V."/>
            <person name="Martin F.M."/>
            <person name="Hacquard S."/>
        </authorList>
    </citation>
    <scope>NUCLEOTIDE SEQUENCE</scope>
    <source>
        <strain evidence="5">MPI-CAGE-CH-0235</strain>
    </source>
</reference>
<dbReference type="OrthoDB" id="194358at2759"/>
<organism evidence="5 6">
    <name type="scientific">Stachybotrys elegans</name>
    <dbReference type="NCBI Taxonomy" id="80388"/>
    <lineage>
        <taxon>Eukaryota</taxon>
        <taxon>Fungi</taxon>
        <taxon>Dikarya</taxon>
        <taxon>Ascomycota</taxon>
        <taxon>Pezizomycotina</taxon>
        <taxon>Sordariomycetes</taxon>
        <taxon>Hypocreomycetidae</taxon>
        <taxon>Hypocreales</taxon>
        <taxon>Stachybotryaceae</taxon>
        <taxon>Stachybotrys</taxon>
    </lineage>
</organism>
<proteinExistence type="predicted"/>
<keyword evidence="1" id="KW-0863">Zinc-finger</keyword>
<keyword evidence="6" id="KW-1185">Reference proteome</keyword>
<feature type="region of interest" description="Disordered" evidence="2">
    <location>
        <begin position="278"/>
        <end position="298"/>
    </location>
</feature>
<feature type="compositionally biased region" description="Pro residues" evidence="2">
    <location>
        <begin position="1"/>
        <end position="18"/>
    </location>
</feature>
<evidence type="ECO:0000256" key="1">
    <source>
        <dbReference type="PROSITE-ProRule" id="PRU00042"/>
    </source>
</evidence>
<dbReference type="GO" id="GO:0008270">
    <property type="term" value="F:zinc ion binding"/>
    <property type="evidence" value="ECO:0007669"/>
    <property type="project" value="UniProtKB-KW"/>
</dbReference>
<evidence type="ECO:0000256" key="2">
    <source>
        <dbReference type="SAM" id="MobiDB-lite"/>
    </source>
</evidence>
<dbReference type="Proteomes" id="UP000813444">
    <property type="component" value="Unassembled WGS sequence"/>
</dbReference>
<keyword evidence="3" id="KW-0472">Membrane</keyword>
<gene>
    <name evidence="5" type="ORF">B0I35DRAFT_434466</name>
</gene>
<evidence type="ECO:0000313" key="6">
    <source>
        <dbReference type="Proteomes" id="UP000813444"/>
    </source>
</evidence>
<feature type="transmembrane region" description="Helical" evidence="3">
    <location>
        <begin position="42"/>
        <end position="63"/>
    </location>
</feature>
<evidence type="ECO:0000259" key="4">
    <source>
        <dbReference type="PROSITE" id="PS50157"/>
    </source>
</evidence>